<organism evidence="2 3">
    <name type="scientific">Lithospermum erythrorhizon</name>
    <name type="common">Purple gromwell</name>
    <name type="synonym">Lithospermum officinale var. erythrorhizon</name>
    <dbReference type="NCBI Taxonomy" id="34254"/>
    <lineage>
        <taxon>Eukaryota</taxon>
        <taxon>Viridiplantae</taxon>
        <taxon>Streptophyta</taxon>
        <taxon>Embryophyta</taxon>
        <taxon>Tracheophyta</taxon>
        <taxon>Spermatophyta</taxon>
        <taxon>Magnoliopsida</taxon>
        <taxon>eudicotyledons</taxon>
        <taxon>Gunneridae</taxon>
        <taxon>Pentapetalae</taxon>
        <taxon>asterids</taxon>
        <taxon>lamiids</taxon>
        <taxon>Boraginales</taxon>
        <taxon>Boraginaceae</taxon>
        <taxon>Boraginoideae</taxon>
        <taxon>Lithospermeae</taxon>
        <taxon>Lithospermum</taxon>
    </lineage>
</organism>
<keyword evidence="3" id="KW-1185">Reference proteome</keyword>
<comment type="caution">
    <text evidence="2">The sequence shown here is derived from an EMBL/GenBank/DDBJ whole genome shotgun (WGS) entry which is preliminary data.</text>
</comment>
<dbReference type="Proteomes" id="UP001454036">
    <property type="component" value="Unassembled WGS sequence"/>
</dbReference>
<evidence type="ECO:0000313" key="2">
    <source>
        <dbReference type="EMBL" id="GAA0144900.1"/>
    </source>
</evidence>
<dbReference type="AlphaFoldDB" id="A0AAV3P029"/>
<feature type="compositionally biased region" description="Acidic residues" evidence="1">
    <location>
        <begin position="116"/>
        <end position="127"/>
    </location>
</feature>
<gene>
    <name evidence="2" type="ORF">LIER_05221</name>
</gene>
<accession>A0AAV3P029</accession>
<dbReference type="EMBL" id="BAABME010000712">
    <property type="protein sequence ID" value="GAA0144900.1"/>
    <property type="molecule type" value="Genomic_DNA"/>
</dbReference>
<protein>
    <submittedName>
        <fullName evidence="2">Uncharacterized protein</fullName>
    </submittedName>
</protein>
<feature type="region of interest" description="Disordered" evidence="1">
    <location>
        <begin position="1"/>
        <end position="41"/>
    </location>
</feature>
<feature type="region of interest" description="Disordered" evidence="1">
    <location>
        <begin position="108"/>
        <end position="127"/>
    </location>
</feature>
<name>A0AAV3P029_LITER</name>
<evidence type="ECO:0000313" key="3">
    <source>
        <dbReference type="Proteomes" id="UP001454036"/>
    </source>
</evidence>
<reference evidence="2 3" key="1">
    <citation type="submission" date="2024-01" db="EMBL/GenBank/DDBJ databases">
        <title>The complete chloroplast genome sequence of Lithospermum erythrorhizon: insights into the phylogenetic relationship among Boraginaceae species and the maternal lineages of purple gromwells.</title>
        <authorList>
            <person name="Okada T."/>
            <person name="Watanabe K."/>
        </authorList>
    </citation>
    <scope>NUCLEOTIDE SEQUENCE [LARGE SCALE GENOMIC DNA]</scope>
</reference>
<feature type="compositionally biased region" description="Polar residues" evidence="1">
    <location>
        <begin position="22"/>
        <end position="37"/>
    </location>
</feature>
<evidence type="ECO:0000256" key="1">
    <source>
        <dbReference type="SAM" id="MobiDB-lite"/>
    </source>
</evidence>
<sequence length="127" mass="14247">MSQNHSKRKTNPDQSSKRKGLASSSESLPQPTHNNKLVSRGGGFSAYADEKWSDEFPPFLDVSLDLNNYREFLPNENKDHTIPQFQLFDGEDKFSTNCIRKAIIPTASSLGNVNENSEDEGEGDEIR</sequence>
<proteinExistence type="predicted"/>